<dbReference type="AlphaFoldDB" id="A0AAV1Z3Z4"/>
<accession>A0AAV1Z3Z4</accession>
<proteinExistence type="predicted"/>
<reference evidence="1 2" key="1">
    <citation type="submission" date="2024-04" db="EMBL/GenBank/DDBJ databases">
        <authorList>
            <person name="Rising A."/>
            <person name="Reimegard J."/>
            <person name="Sonavane S."/>
            <person name="Akerstrom W."/>
            <person name="Nylinder S."/>
            <person name="Hedman E."/>
            <person name="Kallberg Y."/>
        </authorList>
    </citation>
    <scope>NUCLEOTIDE SEQUENCE [LARGE SCALE GENOMIC DNA]</scope>
</reference>
<name>A0AAV1Z3Z4_9ARAC</name>
<evidence type="ECO:0000313" key="1">
    <source>
        <dbReference type="EMBL" id="CAL1266054.1"/>
    </source>
</evidence>
<dbReference type="Proteomes" id="UP001497382">
    <property type="component" value="Unassembled WGS sequence"/>
</dbReference>
<protein>
    <submittedName>
        <fullName evidence="1">Uncharacterized protein</fullName>
    </submittedName>
</protein>
<keyword evidence="2" id="KW-1185">Reference proteome</keyword>
<dbReference type="EMBL" id="CAXIEN010000020">
    <property type="protein sequence ID" value="CAL1266054.1"/>
    <property type="molecule type" value="Genomic_DNA"/>
</dbReference>
<feature type="non-terminal residue" evidence="1">
    <location>
        <position position="56"/>
    </location>
</feature>
<gene>
    <name evidence="1" type="ORF">LARSCL_LOCUS2893</name>
</gene>
<organism evidence="1 2">
    <name type="scientific">Larinioides sclopetarius</name>
    <dbReference type="NCBI Taxonomy" id="280406"/>
    <lineage>
        <taxon>Eukaryota</taxon>
        <taxon>Metazoa</taxon>
        <taxon>Ecdysozoa</taxon>
        <taxon>Arthropoda</taxon>
        <taxon>Chelicerata</taxon>
        <taxon>Arachnida</taxon>
        <taxon>Araneae</taxon>
        <taxon>Araneomorphae</taxon>
        <taxon>Entelegynae</taxon>
        <taxon>Araneoidea</taxon>
        <taxon>Araneidae</taxon>
        <taxon>Larinioides</taxon>
    </lineage>
</organism>
<comment type="caution">
    <text evidence="1">The sequence shown here is derived from an EMBL/GenBank/DDBJ whole genome shotgun (WGS) entry which is preliminary data.</text>
</comment>
<sequence length="56" mass="6155">MTSEKTRGFLVHLYAARGLMRRASSSITSSGFWEALPKIVPTTPSSAWRLSTNTTP</sequence>
<evidence type="ECO:0000313" key="2">
    <source>
        <dbReference type="Proteomes" id="UP001497382"/>
    </source>
</evidence>